<dbReference type="CDD" id="cd16486">
    <property type="entry name" value="mRING-H2-C3H2C2D_ZSWM2"/>
    <property type="match status" value="1"/>
</dbReference>
<evidence type="ECO:0000259" key="5">
    <source>
        <dbReference type="PROSITE" id="PS50089"/>
    </source>
</evidence>
<evidence type="ECO:0000256" key="4">
    <source>
        <dbReference type="PROSITE-ProRule" id="PRU00228"/>
    </source>
</evidence>
<accession>A6H8U0</accession>
<dbReference type="Pfam" id="PF04434">
    <property type="entry name" value="SWIM"/>
    <property type="match status" value="1"/>
</dbReference>
<organism evidence="8">
    <name type="scientific">Danio rerio</name>
    <name type="common">Zebrafish</name>
    <name type="synonym">Brachydanio rerio</name>
    <dbReference type="NCBI Taxonomy" id="7955"/>
    <lineage>
        <taxon>Eukaryota</taxon>
        <taxon>Metazoa</taxon>
        <taxon>Chordata</taxon>
        <taxon>Craniata</taxon>
        <taxon>Vertebrata</taxon>
        <taxon>Euteleostomi</taxon>
        <taxon>Actinopterygii</taxon>
        <taxon>Neopterygii</taxon>
        <taxon>Teleostei</taxon>
        <taxon>Ostariophysi</taxon>
        <taxon>Cypriniformes</taxon>
        <taxon>Danionidae</taxon>
        <taxon>Danioninae</taxon>
        <taxon>Danio</taxon>
    </lineage>
</organism>
<dbReference type="AlphaFoldDB" id="A6H8U0"/>
<dbReference type="InterPro" id="IPR013083">
    <property type="entry name" value="Znf_RING/FYVE/PHD"/>
</dbReference>
<gene>
    <name evidence="10 11" type="primary">zswim2</name>
    <name evidence="8 10" type="ORF">zgc:165651</name>
</gene>
<proteinExistence type="evidence at transcript level"/>
<keyword evidence="3" id="KW-0862">Zinc</keyword>
<dbReference type="Pfam" id="PF13639">
    <property type="entry name" value="zf-RING_2"/>
    <property type="match status" value="1"/>
</dbReference>
<feature type="domain" description="SWIM-type" evidence="7">
    <location>
        <begin position="49"/>
        <end position="82"/>
    </location>
</feature>
<reference evidence="10" key="5">
    <citation type="journal article" date="2023" name="Zool. Res.">
        <title>Genome-wide identification and spatiotemporal expression profiling of zinc finger SWIM domain-containing protein family genes.</title>
        <authorList>
            <person name="Hassan I.U."/>
            <person name="Rehman H.M."/>
            <person name="Liu Z."/>
            <person name="Zhou L."/>
            <person name="Samma M.K."/>
            <person name="Wang C."/>
            <person name="Rong Z."/>
            <person name="Qi X."/>
            <person name="Cai D."/>
            <person name="Zhao H."/>
        </authorList>
    </citation>
    <scope>NUCLEOTIDE SEQUENCE</scope>
</reference>
<reference evidence="10" key="3">
    <citation type="journal article" date="2014" name="Gen. Comp. Endocrinol.">
        <title>Calcitonin receptor family evolution and fishing for function using in silico promoter analysis.</title>
        <authorList>
            <person name="Martins R."/>
            <person name="Vieira F.A."/>
            <person name="Power D.M."/>
        </authorList>
    </citation>
    <scope>NUCLEOTIDE SEQUENCE</scope>
</reference>
<evidence type="ECO:0000313" key="11">
    <source>
        <dbReference type="ZFIN" id="ZDB-GENE-070719-8"/>
    </source>
</evidence>
<reference evidence="9" key="2">
    <citation type="journal article" date="2013" name="Nature">
        <title>The zebrafish reference genome sequence and its relationship to the human genome.</title>
        <authorList>
            <consortium name="Genome Reference Consortium Zebrafish"/>
            <person name="Howe K."/>
            <person name="Clark M.D."/>
            <person name="Torroja C.F."/>
            <person name="Torrance J."/>
            <person name="Berthelot C."/>
            <person name="Muffato M."/>
            <person name="Collins J.E."/>
            <person name="Humphray S."/>
            <person name="McLaren K."/>
            <person name="Matthews L."/>
            <person name="McLaren S."/>
            <person name="Sealy I."/>
            <person name="Caccamo M."/>
            <person name="Churcher C."/>
            <person name="Scott C."/>
            <person name="Barrett J.C."/>
            <person name="Koch R."/>
            <person name="Rauch G.J."/>
            <person name="White S."/>
            <person name="Chow W."/>
            <person name="Kilian B."/>
            <person name="Quintais L.T."/>
            <person name="Guerra-Assuncao J.A."/>
            <person name="Zhou Y."/>
            <person name="Gu Y."/>
            <person name="Yen J."/>
            <person name="Vogel J.H."/>
            <person name="Eyre T."/>
            <person name="Redmond S."/>
            <person name="Banerjee R."/>
            <person name="Chi J."/>
            <person name="Fu B."/>
            <person name="Langley E."/>
            <person name="Maguire S.F."/>
            <person name="Laird G.K."/>
            <person name="Lloyd D."/>
            <person name="Kenyon E."/>
            <person name="Donaldson S."/>
            <person name="Sehra H."/>
            <person name="Almeida-King J."/>
            <person name="Loveland J."/>
            <person name="Trevanion S."/>
            <person name="Jones M."/>
            <person name="Quail M."/>
            <person name="Willey D."/>
            <person name="Hunt A."/>
            <person name="Burton J."/>
            <person name="Sims S."/>
            <person name="McLay K."/>
            <person name="Plumb B."/>
            <person name="Davis J."/>
            <person name="Clee C."/>
            <person name="Oliver K."/>
            <person name="Clark R."/>
            <person name="Riddle C."/>
            <person name="Elliot D."/>
            <person name="Eliott D."/>
            <person name="Threadgold G."/>
            <person name="Harden G."/>
            <person name="Ware D."/>
            <person name="Begum S."/>
            <person name="Mortimore B."/>
            <person name="Mortimer B."/>
            <person name="Kerry G."/>
            <person name="Heath P."/>
            <person name="Phillimore B."/>
            <person name="Tracey A."/>
            <person name="Corby N."/>
            <person name="Dunn M."/>
            <person name="Johnson C."/>
            <person name="Wood J."/>
            <person name="Clark S."/>
            <person name="Pelan S."/>
            <person name="Griffiths G."/>
            <person name="Smith M."/>
            <person name="Glithero R."/>
            <person name="Howden P."/>
            <person name="Barker N."/>
            <person name="Lloyd C."/>
            <person name="Stevens C."/>
            <person name="Harley J."/>
            <person name="Holt K."/>
            <person name="Panagiotidis G."/>
            <person name="Lovell J."/>
            <person name="Beasley H."/>
            <person name="Henderson C."/>
            <person name="Gordon D."/>
            <person name="Auger K."/>
            <person name="Wright D."/>
            <person name="Collins J."/>
            <person name="Raisen C."/>
            <person name="Dyer L."/>
            <person name="Leung K."/>
            <person name="Robertson L."/>
            <person name="Ambridge K."/>
            <person name="Leongamornlert D."/>
            <person name="McGuire S."/>
            <person name="Gilderthorp R."/>
            <person name="Griffiths C."/>
            <person name="Manthravadi D."/>
            <person name="Nichol S."/>
            <person name="Barker G."/>
            <person name="Whitehead S."/>
            <person name="Kay M."/>
            <person name="Brown J."/>
            <person name="Murnane C."/>
            <person name="Gray E."/>
            <person name="Humphries M."/>
            <person name="Sycamore N."/>
            <person name="Barker D."/>
            <person name="Saunders D."/>
            <person name="Wallis J."/>
            <person name="Babbage A."/>
            <person name="Hammond S."/>
            <person name="Mashreghi-Mohammadi M."/>
            <person name="Barr L."/>
            <person name="Martin S."/>
            <person name="Wray P."/>
            <person name="Ellington A."/>
            <person name="Matthews N."/>
            <person name="Ellwood M."/>
            <person name="Woodmansey R."/>
            <person name="Clark G."/>
            <person name="Cooper J."/>
            <person name="Cooper J."/>
            <person name="Tromans A."/>
            <person name="Grafham D."/>
            <person name="Skuce C."/>
            <person name="Pandian R."/>
            <person name="Andrews R."/>
            <person name="Harrison E."/>
            <person name="Kimberley A."/>
            <person name="Garnett J."/>
            <person name="Fosker N."/>
            <person name="Hall R."/>
            <person name="Garner P."/>
            <person name="Kelly D."/>
            <person name="Bird C."/>
            <person name="Palmer S."/>
            <person name="Gehring I."/>
            <person name="Berger A."/>
            <person name="Dooley C.M."/>
            <person name="Ersan-Urun Z."/>
            <person name="Eser C."/>
            <person name="Geiger H."/>
            <person name="Geisler M."/>
            <person name="Karotki L."/>
            <person name="Kirn A."/>
            <person name="Konantz J."/>
            <person name="Konantz M."/>
            <person name="Oberlander M."/>
            <person name="Rudolph-Geiger S."/>
            <person name="Teucke M."/>
            <person name="Lanz C."/>
            <person name="Raddatz G."/>
            <person name="Osoegawa K."/>
            <person name="Zhu B."/>
            <person name="Rapp A."/>
            <person name="Widaa S."/>
            <person name="Langford C."/>
            <person name="Yang F."/>
            <person name="Schuster S.C."/>
            <person name="Carter N.P."/>
            <person name="Harrow J."/>
            <person name="Ning Z."/>
            <person name="Herrero J."/>
            <person name="Searle S.M."/>
            <person name="Enright A."/>
            <person name="Geisler R."/>
            <person name="Plasterk R.H."/>
            <person name="Lee C."/>
            <person name="Westerfield M."/>
            <person name="de Jong P.J."/>
            <person name="Zon L.I."/>
            <person name="Postlethwait J.H."/>
            <person name="Nusslein-Volhard C."/>
            <person name="Hubbard T.J."/>
            <person name="Roest Crollius H."/>
            <person name="Rogers J."/>
            <person name="Stemple D.L."/>
        </authorList>
    </citation>
    <scope>NUCLEOTIDE SEQUENCE [LARGE SCALE GENOMIC DNA]</scope>
</reference>
<dbReference type="EC" id="2.3.2.27" evidence="10"/>
<dbReference type="AGR" id="ZFIN:ZDB-GENE-070719-8"/>
<dbReference type="InterPro" id="IPR007527">
    <property type="entry name" value="Znf_SWIM"/>
</dbReference>
<feature type="domain" description="ZZ-type" evidence="6">
    <location>
        <begin position="230"/>
        <end position="282"/>
    </location>
</feature>
<dbReference type="RefSeq" id="NP_001093613.1">
    <property type="nucleotide sequence ID" value="NM_001100143.1"/>
</dbReference>
<dbReference type="EMBL" id="BC146750">
    <property type="protein sequence ID" value="AAI46751.1"/>
    <property type="molecule type" value="mRNA"/>
</dbReference>
<dbReference type="InterPro" id="IPR000433">
    <property type="entry name" value="Znf_ZZ"/>
</dbReference>
<dbReference type="SMART" id="SM00291">
    <property type="entry name" value="ZnF_ZZ"/>
    <property type="match status" value="1"/>
</dbReference>
<evidence type="ECO:0000313" key="8">
    <source>
        <dbReference type="EMBL" id="AAI46751.1"/>
    </source>
</evidence>
<dbReference type="InterPro" id="IPR039903">
    <property type="entry name" value="Zswim2"/>
</dbReference>
<dbReference type="PANTHER" id="PTHR21540">
    <property type="entry name" value="RING FINGER AND SWIM DOMAIN-CONTAINING PROTEIN 2"/>
    <property type="match status" value="1"/>
</dbReference>
<dbReference type="OrthoDB" id="8062037at2759"/>
<reference evidence="8" key="1">
    <citation type="submission" date="2007-06" db="EMBL/GenBank/DDBJ databases">
        <authorList>
            <consortium name="NIH - Zebrafish Gene Collection (ZGC) project"/>
        </authorList>
    </citation>
    <scope>NUCLEOTIDE SEQUENCE [LARGE SCALE MRNA]</scope>
    <source>
        <tissue evidence="8">Olfactory epithelium</tissue>
    </source>
</reference>
<protein>
    <submittedName>
        <fullName evidence="10">E3 ubiquitin-protein ligase ZSWIM2</fullName>
        <ecNumber evidence="10">2.3.2.27</ecNumber>
    </submittedName>
    <submittedName>
        <fullName evidence="8">Zgc:165651 protein</fullName>
    </submittedName>
</protein>
<dbReference type="GeneID" id="561301"/>
<dbReference type="CDD" id="cd16494">
    <property type="entry name" value="RING-CH-C4HC3_ZSWM2"/>
    <property type="match status" value="1"/>
</dbReference>
<evidence type="ECO:0000259" key="6">
    <source>
        <dbReference type="PROSITE" id="PS50135"/>
    </source>
</evidence>
<evidence type="ECO:0000256" key="2">
    <source>
        <dbReference type="ARBA" id="ARBA00022771"/>
    </source>
</evidence>
<dbReference type="SUPFAM" id="SSF57850">
    <property type="entry name" value="RING/U-box"/>
    <property type="match status" value="3"/>
</dbReference>
<keyword evidence="1" id="KW-0479">Metal-binding</keyword>
<dbReference type="CTD" id="151112"/>
<evidence type="ECO:0000313" key="9">
    <source>
        <dbReference type="Proteomes" id="UP000000437"/>
    </source>
</evidence>
<dbReference type="SMART" id="SM00184">
    <property type="entry name" value="RING"/>
    <property type="match status" value="2"/>
</dbReference>
<dbReference type="PhylomeDB" id="A6H8U0"/>
<evidence type="ECO:0000256" key="3">
    <source>
        <dbReference type="ARBA" id="ARBA00022833"/>
    </source>
</evidence>
<dbReference type="InterPro" id="IPR043145">
    <property type="entry name" value="Znf_ZZ_sf"/>
</dbReference>
<reference evidence="10" key="4">
    <citation type="journal article" date="2016" name="BMC Genomics">
        <title>Gene evolution and gene expression after whole genome duplication in fish: the PhyloFish database.</title>
        <authorList>
            <person name="Pasquier J."/>
            <person name="Cabau C."/>
            <person name="Nguyen T."/>
            <person name="Jouanno E."/>
            <person name="Severac D."/>
            <person name="Braasch I."/>
            <person name="Journot L."/>
            <person name="Pontarotti P."/>
            <person name="Klopp C."/>
            <person name="Postlethwait J.H."/>
            <person name="Guiguen Y."/>
            <person name="Bobe J."/>
        </authorList>
    </citation>
    <scope>NUCLEOTIDE SEQUENCE</scope>
</reference>
<evidence type="ECO:0000256" key="1">
    <source>
        <dbReference type="ARBA" id="ARBA00022723"/>
    </source>
</evidence>
<dbReference type="PROSITE" id="PS50966">
    <property type="entry name" value="ZF_SWIM"/>
    <property type="match status" value="1"/>
</dbReference>
<evidence type="ECO:0000313" key="10">
    <source>
        <dbReference type="RefSeq" id="NP_001093613.1"/>
    </source>
</evidence>
<name>A6H8U0_DANRE</name>
<feature type="domain" description="RING-type" evidence="5">
    <location>
        <begin position="340"/>
        <end position="379"/>
    </location>
</feature>
<dbReference type="Gene3D" id="3.30.40.10">
    <property type="entry name" value="Zinc/RING finger domain, C3HC4 (zinc finger)"/>
    <property type="match status" value="2"/>
</dbReference>
<dbReference type="Proteomes" id="UP000000437">
    <property type="component" value="Chromosome 6"/>
</dbReference>
<dbReference type="GO" id="GO:0061630">
    <property type="term" value="F:ubiquitin protein ligase activity"/>
    <property type="evidence" value="ECO:0007669"/>
    <property type="project" value="UniProtKB-EC"/>
</dbReference>
<dbReference type="PROSITE" id="PS50089">
    <property type="entry name" value="ZF_RING_2"/>
    <property type="match status" value="2"/>
</dbReference>
<keyword evidence="9" id="KW-1185">Reference proteome</keyword>
<sequence length="589" mass="66843">MFRKRTWRKTVSDAVSSHQHRALNTTIFILKEYGPIGFLLQEDGESKHYKVCLGDPHTCTCPTYQKEKDLCTHICWILMRKFRLPRGHEYCFQYGLVERQILELLQGLHVTKTTTNNDHGSSGATCPEPAEEDGGIKQKVVEKDDICPICQEELLLKKLPVTYCKFSCGNNIHISCMKVWADHQTKKDPRALLKCPLCREDFGTFKELIEQVKNASELVTCYERDCLDKHLGVLCNICRVCPIVGKCFKCTECSFFHLCENCFKKTLHPKHCFMVRMKRGQQWQTVGAHASQETQKIENHITGSSSVSMSCDIVPNHVIKSLPVITVRKESRLLHPGVQCRLCLSRFQLGQCIRTLPCKHKFHTGCIDPLLRVSNCCPLEWHIIYNPLTWSPRSGRAGSLAPSSDVHSKRTDGQISEFFLPGIGLQVKIGKAPSLLRGVTSDPSVCRKSSSSSVDTVSQGFQDLCINSSHIEPYTRMPIVTHRQEQRPRRLSLEQAMSAPVERRASFPNRPSTVSMKGFNVQSAIGETQEQQQRLFLGFNGSSSRTPALSRIRPLKKILRQRPDRVDVKDLHLWMTNSPASAVLMRKQE</sequence>
<dbReference type="Gene3D" id="3.30.60.90">
    <property type="match status" value="1"/>
</dbReference>
<dbReference type="GO" id="GO:0008270">
    <property type="term" value="F:zinc ion binding"/>
    <property type="evidence" value="ECO:0007669"/>
    <property type="project" value="UniProtKB-KW"/>
</dbReference>
<feature type="domain" description="RING-type" evidence="5">
    <location>
        <begin position="147"/>
        <end position="199"/>
    </location>
</feature>
<dbReference type="ZFIN" id="ZDB-GENE-070719-8">
    <property type="gene designation" value="zswim2"/>
</dbReference>
<keyword evidence="2 4" id="KW-0863">Zinc-finger</keyword>
<evidence type="ECO:0000259" key="7">
    <source>
        <dbReference type="PROSITE" id="PS50966"/>
    </source>
</evidence>
<dbReference type="PROSITE" id="PS50135">
    <property type="entry name" value="ZF_ZZ_2"/>
    <property type="match status" value="1"/>
</dbReference>
<reference evidence="10" key="6">
    <citation type="submission" date="2025-04" db="UniProtKB">
        <authorList>
            <consortium name="RefSeq"/>
        </authorList>
    </citation>
    <scope>IDENTIFICATION</scope>
</reference>
<dbReference type="PANTHER" id="PTHR21540:SF3">
    <property type="entry name" value="E3 UBIQUITIN-PROTEIN LIGASE ZSWIM2"/>
    <property type="match status" value="1"/>
</dbReference>
<dbReference type="InterPro" id="IPR001841">
    <property type="entry name" value="Znf_RING"/>
</dbReference>
<dbReference type="KEGG" id="dre:561301"/>